<gene>
    <name evidence="1" type="ORF">DCE93_11915</name>
</gene>
<organism evidence="1 2">
    <name type="scientific">Agromyces badenianii</name>
    <dbReference type="NCBI Taxonomy" id="2080742"/>
    <lineage>
        <taxon>Bacteria</taxon>
        <taxon>Bacillati</taxon>
        <taxon>Actinomycetota</taxon>
        <taxon>Actinomycetes</taxon>
        <taxon>Micrococcales</taxon>
        <taxon>Microbacteriaceae</taxon>
        <taxon>Agromyces</taxon>
    </lineage>
</organism>
<keyword evidence="2" id="KW-1185">Reference proteome</keyword>
<evidence type="ECO:0000313" key="1">
    <source>
        <dbReference type="EMBL" id="AWB96266.1"/>
    </source>
</evidence>
<dbReference type="KEGG" id="agm:DCE93_11915"/>
<dbReference type="RefSeq" id="WP_108596065.1">
    <property type="nucleotide sequence ID" value="NZ_CP028913.1"/>
</dbReference>
<sequence>MLEGIVDVLTTNWDNCIERGSSDERPSAVVTSQDLSNVTPPSVLKIHGCATQPQSLLVTSNHLAAPPQWVIDETRHRLGATTVAFVGIGDIAGYVKLRIEEALHDVGVIDNIRVVSPGIVSGWASSQWAGLVPDLGAGQRIAATADDFLEQLGRAYVLGVFGDIALEFSDHPKFLAAVKNAQNSITASDALKVVVWARRAAVTPHAGVSVFDSESMTTMLCALGVLLPDGFAVEASGAVRTPEAYWQVLVSSGRTSASRMQREAQNRLSAARTEGREVPKYLVAGGIGWGLGTTLPSDILNEGRGDDVLDGPLNLMPEILRAEEVLA</sequence>
<reference evidence="1 2" key="1">
    <citation type="submission" date="2018-04" db="EMBL/GenBank/DDBJ databases">
        <authorList>
            <person name="Li J."/>
        </authorList>
    </citation>
    <scope>NUCLEOTIDE SEQUENCE [LARGE SCALE GENOMIC DNA]</scope>
    <source>
        <strain evidence="2">30A</strain>
    </source>
</reference>
<dbReference type="Proteomes" id="UP000244729">
    <property type="component" value="Chromosome"/>
</dbReference>
<accession>A0A2S0WY61</accession>
<dbReference type="EMBL" id="CP028913">
    <property type="protein sequence ID" value="AWB96266.1"/>
    <property type="molecule type" value="Genomic_DNA"/>
</dbReference>
<proteinExistence type="predicted"/>
<name>A0A2S0WY61_9MICO</name>
<evidence type="ECO:0000313" key="2">
    <source>
        <dbReference type="Proteomes" id="UP000244729"/>
    </source>
</evidence>
<protein>
    <submittedName>
        <fullName evidence="1">Uncharacterized protein</fullName>
    </submittedName>
</protein>
<dbReference type="Pfam" id="PF13289">
    <property type="entry name" value="SIR2_2"/>
    <property type="match status" value="1"/>
</dbReference>
<dbReference type="AlphaFoldDB" id="A0A2S0WY61"/>